<evidence type="ECO:0000313" key="1">
    <source>
        <dbReference type="EMBL" id="OQD89934.1"/>
    </source>
</evidence>
<comment type="caution">
    <text evidence="1">The sequence shown here is derived from an EMBL/GenBank/DDBJ whole genome shotgun (WGS) entry which is preliminary data.</text>
</comment>
<organism evidence="1 2">
    <name type="scientific">Penicillium antarcticum</name>
    <dbReference type="NCBI Taxonomy" id="416450"/>
    <lineage>
        <taxon>Eukaryota</taxon>
        <taxon>Fungi</taxon>
        <taxon>Dikarya</taxon>
        <taxon>Ascomycota</taxon>
        <taxon>Pezizomycotina</taxon>
        <taxon>Eurotiomycetes</taxon>
        <taxon>Eurotiomycetidae</taxon>
        <taxon>Eurotiales</taxon>
        <taxon>Aspergillaceae</taxon>
        <taxon>Penicillium</taxon>
    </lineage>
</organism>
<keyword evidence="2" id="KW-1185">Reference proteome</keyword>
<reference evidence="2" key="1">
    <citation type="journal article" date="2017" name="Nat. Microbiol.">
        <title>Global analysis of biosynthetic gene clusters reveals vast potential of secondary metabolite production in Penicillium species.</title>
        <authorList>
            <person name="Nielsen J.C."/>
            <person name="Grijseels S."/>
            <person name="Prigent S."/>
            <person name="Ji B."/>
            <person name="Dainat J."/>
            <person name="Nielsen K.F."/>
            <person name="Frisvad J.C."/>
            <person name="Workman M."/>
            <person name="Nielsen J."/>
        </authorList>
    </citation>
    <scope>NUCLEOTIDE SEQUENCE [LARGE SCALE GENOMIC DNA]</scope>
    <source>
        <strain evidence="2">IBT 31811</strain>
    </source>
</reference>
<dbReference type="EMBL" id="MDYN01000002">
    <property type="protein sequence ID" value="OQD89934.1"/>
    <property type="molecule type" value="Genomic_DNA"/>
</dbReference>
<protein>
    <submittedName>
        <fullName evidence="1">Uncharacterized protein</fullName>
    </submittedName>
</protein>
<evidence type="ECO:0000313" key="2">
    <source>
        <dbReference type="Proteomes" id="UP000191672"/>
    </source>
</evidence>
<dbReference type="Proteomes" id="UP000191672">
    <property type="component" value="Unassembled WGS sequence"/>
</dbReference>
<name>A0A1V6QL34_9EURO</name>
<sequence>MRDIASTLGKTKRVTSRQVRCIFGETSDVCLNCQRHQWPCFRRERKRKRAQADVTQATRTRRVTWGESTVSNISPCTVESSFTSFEGTTYGRNQLHDRSESSIAETRDALPTHGIRWIGIDHLAESRAAGDIPSEYRPLTTVLDPNTGFTMGGMPQDMNSDFFHNQYPGMGDWLFKDLDWNGEMTW</sequence>
<dbReference type="AlphaFoldDB" id="A0A1V6QL34"/>
<accession>A0A1V6QL34</accession>
<gene>
    <name evidence="1" type="ORF">PENANT_c002G00362</name>
</gene>
<proteinExistence type="predicted"/>